<keyword evidence="3" id="KW-1185">Reference proteome</keyword>
<sequence length="85" mass="9714">MMDRRIAETSECHVGDVQSNTPSCEVPDANEQKTTHRRGPFYRPLKRRRELRNKSGRAGGPRIFSIEDGGADHRRGVFFSRQGEN</sequence>
<dbReference type="AlphaFoldDB" id="A0AAV7VFT8"/>
<feature type="region of interest" description="Disordered" evidence="1">
    <location>
        <begin position="1"/>
        <end position="85"/>
    </location>
</feature>
<evidence type="ECO:0000256" key="1">
    <source>
        <dbReference type="SAM" id="MobiDB-lite"/>
    </source>
</evidence>
<proteinExistence type="predicted"/>
<name>A0AAV7VFT8_PLEWA</name>
<protein>
    <submittedName>
        <fullName evidence="2">Uncharacterized protein</fullName>
    </submittedName>
</protein>
<evidence type="ECO:0000313" key="3">
    <source>
        <dbReference type="Proteomes" id="UP001066276"/>
    </source>
</evidence>
<comment type="caution">
    <text evidence="2">The sequence shown here is derived from an EMBL/GenBank/DDBJ whole genome shotgun (WGS) entry which is preliminary data.</text>
</comment>
<feature type="compositionally biased region" description="Basic residues" evidence="1">
    <location>
        <begin position="35"/>
        <end position="55"/>
    </location>
</feature>
<dbReference type="Proteomes" id="UP001066276">
    <property type="component" value="Chromosome 2_1"/>
</dbReference>
<gene>
    <name evidence="2" type="ORF">NDU88_003348</name>
</gene>
<feature type="compositionally biased region" description="Basic and acidic residues" evidence="1">
    <location>
        <begin position="1"/>
        <end position="14"/>
    </location>
</feature>
<accession>A0AAV7VFT8</accession>
<evidence type="ECO:0000313" key="2">
    <source>
        <dbReference type="EMBL" id="KAJ1199514.1"/>
    </source>
</evidence>
<reference evidence="2" key="1">
    <citation type="journal article" date="2022" name="bioRxiv">
        <title>Sequencing and chromosome-scale assembly of the giantPleurodeles waltlgenome.</title>
        <authorList>
            <person name="Brown T."/>
            <person name="Elewa A."/>
            <person name="Iarovenko S."/>
            <person name="Subramanian E."/>
            <person name="Araus A.J."/>
            <person name="Petzold A."/>
            <person name="Susuki M."/>
            <person name="Suzuki K.-i.T."/>
            <person name="Hayashi T."/>
            <person name="Toyoda A."/>
            <person name="Oliveira C."/>
            <person name="Osipova E."/>
            <person name="Leigh N.D."/>
            <person name="Simon A."/>
            <person name="Yun M.H."/>
        </authorList>
    </citation>
    <scope>NUCLEOTIDE SEQUENCE</scope>
    <source>
        <strain evidence="2">20211129_DDA</strain>
        <tissue evidence="2">Liver</tissue>
    </source>
</reference>
<organism evidence="2 3">
    <name type="scientific">Pleurodeles waltl</name>
    <name type="common">Iberian ribbed newt</name>
    <dbReference type="NCBI Taxonomy" id="8319"/>
    <lineage>
        <taxon>Eukaryota</taxon>
        <taxon>Metazoa</taxon>
        <taxon>Chordata</taxon>
        <taxon>Craniata</taxon>
        <taxon>Vertebrata</taxon>
        <taxon>Euteleostomi</taxon>
        <taxon>Amphibia</taxon>
        <taxon>Batrachia</taxon>
        <taxon>Caudata</taxon>
        <taxon>Salamandroidea</taxon>
        <taxon>Salamandridae</taxon>
        <taxon>Pleurodelinae</taxon>
        <taxon>Pleurodeles</taxon>
    </lineage>
</organism>
<dbReference type="EMBL" id="JANPWB010000003">
    <property type="protein sequence ID" value="KAJ1199514.1"/>
    <property type="molecule type" value="Genomic_DNA"/>
</dbReference>